<feature type="transmembrane region" description="Helical" evidence="1">
    <location>
        <begin position="518"/>
        <end position="537"/>
    </location>
</feature>
<dbReference type="Gene3D" id="3.30.70.1440">
    <property type="entry name" value="Multidrug efflux transporter AcrB pore domain"/>
    <property type="match status" value="1"/>
</dbReference>
<feature type="transmembrane region" description="Helical" evidence="1">
    <location>
        <begin position="982"/>
        <end position="1004"/>
    </location>
</feature>
<dbReference type="GO" id="GO:0042910">
    <property type="term" value="F:xenobiotic transmembrane transporter activity"/>
    <property type="evidence" value="ECO:0007669"/>
    <property type="project" value="TreeGrafter"/>
</dbReference>
<dbReference type="InterPro" id="IPR027463">
    <property type="entry name" value="AcrB_DN_DC_subdom"/>
</dbReference>
<feature type="transmembrane region" description="Helical" evidence="1">
    <location>
        <begin position="434"/>
        <end position="452"/>
    </location>
</feature>
<feature type="transmembrane region" description="Helical" evidence="1">
    <location>
        <begin position="12"/>
        <end position="30"/>
    </location>
</feature>
<dbReference type="PANTHER" id="PTHR32063:SF18">
    <property type="entry name" value="CATION EFFLUX SYSTEM PROTEIN"/>
    <property type="match status" value="1"/>
</dbReference>
<name>A0A1W2E839_9RHOB</name>
<keyword evidence="3" id="KW-1185">Reference proteome</keyword>
<dbReference type="Gene3D" id="1.20.1640.10">
    <property type="entry name" value="Multidrug efflux transporter AcrB transmembrane domain"/>
    <property type="match status" value="2"/>
</dbReference>
<dbReference type="EMBL" id="FWYD01000023">
    <property type="protein sequence ID" value="SMD05228.1"/>
    <property type="molecule type" value="Genomic_DNA"/>
</dbReference>
<dbReference type="PROSITE" id="PS51257">
    <property type="entry name" value="PROKAR_LIPOPROTEIN"/>
    <property type="match status" value="1"/>
</dbReference>
<dbReference type="Proteomes" id="UP000192330">
    <property type="component" value="Unassembled WGS sequence"/>
</dbReference>
<feature type="transmembrane region" description="Helical" evidence="1">
    <location>
        <begin position="333"/>
        <end position="352"/>
    </location>
</feature>
<dbReference type="RefSeq" id="WP_084354411.1">
    <property type="nucleotide sequence ID" value="NZ_FWYD01000023.1"/>
</dbReference>
<feature type="transmembrane region" description="Helical" evidence="1">
    <location>
        <begin position="458"/>
        <end position="480"/>
    </location>
</feature>
<dbReference type="Gene3D" id="3.30.70.1320">
    <property type="entry name" value="Multidrug efflux transporter AcrB pore domain like"/>
    <property type="match status" value="1"/>
</dbReference>
<feature type="transmembrane region" description="Helical" evidence="1">
    <location>
        <begin position="880"/>
        <end position="898"/>
    </location>
</feature>
<feature type="transmembrane region" description="Helical" evidence="1">
    <location>
        <begin position="359"/>
        <end position="380"/>
    </location>
</feature>
<keyword evidence="1" id="KW-0472">Membrane</keyword>
<protein>
    <submittedName>
        <fullName evidence="2">Multidrug efflux pump subunit AcrB</fullName>
    </submittedName>
</protein>
<feature type="transmembrane region" description="Helical" evidence="1">
    <location>
        <begin position="955"/>
        <end position="976"/>
    </location>
</feature>
<reference evidence="2 3" key="1">
    <citation type="submission" date="2017-04" db="EMBL/GenBank/DDBJ databases">
        <authorList>
            <person name="Afonso C.L."/>
            <person name="Miller P.J."/>
            <person name="Scott M.A."/>
            <person name="Spackman E."/>
            <person name="Goraichik I."/>
            <person name="Dimitrov K.M."/>
            <person name="Suarez D.L."/>
            <person name="Swayne D.E."/>
        </authorList>
    </citation>
    <scope>NUCLEOTIDE SEQUENCE [LARGE SCALE GENOMIC DNA]</scope>
    <source>
        <strain evidence="2 3">CGMCC 1.12644</strain>
    </source>
</reference>
<dbReference type="SUPFAM" id="SSF82866">
    <property type="entry name" value="Multidrug efflux transporter AcrB transmembrane domain"/>
    <property type="match status" value="2"/>
</dbReference>
<dbReference type="SUPFAM" id="SSF82693">
    <property type="entry name" value="Multidrug efflux transporter AcrB pore domain, PN1, PN2, PC1 and PC2 subdomains"/>
    <property type="match status" value="3"/>
</dbReference>
<dbReference type="GO" id="GO:0005886">
    <property type="term" value="C:plasma membrane"/>
    <property type="evidence" value="ECO:0007669"/>
    <property type="project" value="TreeGrafter"/>
</dbReference>
<feature type="transmembrane region" description="Helical" evidence="1">
    <location>
        <begin position="904"/>
        <end position="927"/>
    </location>
</feature>
<dbReference type="PRINTS" id="PR00702">
    <property type="entry name" value="ACRIFLAVINRP"/>
</dbReference>
<feature type="transmembrane region" description="Helical" evidence="1">
    <location>
        <begin position="854"/>
        <end position="873"/>
    </location>
</feature>
<dbReference type="Gene3D" id="3.30.70.1430">
    <property type="entry name" value="Multidrug efflux transporter AcrB pore domain"/>
    <property type="match status" value="2"/>
</dbReference>
<gene>
    <name evidence="2" type="ORF">SAMN06295998_12334</name>
</gene>
<dbReference type="STRING" id="1387277.SAMN06295998_12334"/>
<sequence length="1017" mass="109028">MSIARASIDKALITWILMLACLLGGIWGFATIGRLEDPAFTIKNAIIFTQYPGATAEQVAREVTEPIESEIQKMGEIDFITSSNKPGVSRISVNIESTYDGTELPAIWTKLRNRVADSQRSLPPEAGTPIVNDNFGDVYGVFYAVTAPGFSDAERHEIADYLRRELLAVDGVADVAVAGLPEEAVYVDASTSIITNLGIAPNAIAGALSNTDTRTEAGSVTQGGQQIRIQAPEGTETVEEIANLTIGVGGEVIDMLDLATVSRSRVTEPTEIIRFQGQEAFTLGVAGKAALNIVDVGKRVDVRLAEIMRDVPAGVELHPVYQQHVVVDEASNAFLLNLAMSVGIVVLVLALFMGWRAAVVVGATLLLTVVGTIFLMAIFGIEMERISLGALIIAMGMLVDNAIVVAEGMQGDMAQGKTARDAAEDVAAKTQTPLLGATVIGIMAFAGIGLSPDATGEFLFSLFAVIGISLLLSWILAITATPLLAHYFFKTGTGDAGDQYGGPLFRTYRAVLSAALRLRYLVILALIGITVVCYIGFGQVKQQFFPDSNTPLFYVHYKLPQGASIHRVSDDMAQLEDWLADRDEVVSVSTFIGGGATRFMLTYAPEEALPTYGHLIIRTDTLEQIPDLREDLEAFGRSTLTSGEFRTERLAFGPGGGSPIAARFSGPDPVVLRRLAQEATAVLTETSDQLQDLRTDWRERELVIVPRFADERAKAAGVSREDVAQSLQLGSEGIRVGVYRERDRLIPIVLRTDSAASEGSAHLSDLPVYSAAAKSYIPVSQITNGFAWEAQNTLLMRRDRVETITVQAGVPAGVNAATVFTQIRSAVEGIELPEGYKMEWGGEYENSTEAQASLGKQLPLSLITMVLISVLLFGKIRQPVIIWLLVPMSVNGVALGLLGTGLPFSFTALLGLLSLSGMLIKNGIVLVEEIDLVRAEGVGFRKAILDASTSRLRPVVLAAATTILGMIPLLSDAFFASMAVTIMGGLGFASVLTLIAAPVFYYSFFPKERRADAKANA</sequence>
<dbReference type="InterPro" id="IPR001036">
    <property type="entry name" value="Acrflvin-R"/>
</dbReference>
<accession>A0A1W2E839</accession>
<dbReference type="SUPFAM" id="SSF82714">
    <property type="entry name" value="Multidrug efflux transporter AcrB TolC docking domain, DN and DC subdomains"/>
    <property type="match status" value="2"/>
</dbReference>
<organism evidence="2 3">
    <name type="scientific">Primorskyibacter flagellatus</name>
    <dbReference type="NCBI Taxonomy" id="1387277"/>
    <lineage>
        <taxon>Bacteria</taxon>
        <taxon>Pseudomonadati</taxon>
        <taxon>Pseudomonadota</taxon>
        <taxon>Alphaproteobacteria</taxon>
        <taxon>Rhodobacterales</taxon>
        <taxon>Roseobacteraceae</taxon>
        <taxon>Primorskyibacter</taxon>
    </lineage>
</organism>
<keyword evidence="1" id="KW-1133">Transmembrane helix</keyword>
<dbReference type="AlphaFoldDB" id="A0A1W2E839"/>
<evidence type="ECO:0000313" key="3">
    <source>
        <dbReference type="Proteomes" id="UP000192330"/>
    </source>
</evidence>
<evidence type="ECO:0000256" key="1">
    <source>
        <dbReference type="SAM" id="Phobius"/>
    </source>
</evidence>
<evidence type="ECO:0000313" key="2">
    <source>
        <dbReference type="EMBL" id="SMD05228.1"/>
    </source>
</evidence>
<dbReference type="Pfam" id="PF00873">
    <property type="entry name" value="ACR_tran"/>
    <property type="match status" value="1"/>
</dbReference>
<proteinExistence type="predicted"/>
<dbReference type="PANTHER" id="PTHR32063">
    <property type="match status" value="1"/>
</dbReference>
<feature type="transmembrane region" description="Helical" evidence="1">
    <location>
        <begin position="386"/>
        <end position="406"/>
    </location>
</feature>
<dbReference type="OrthoDB" id="9798415at2"/>
<keyword evidence="1" id="KW-0812">Transmembrane</keyword>
<dbReference type="Gene3D" id="3.30.2090.10">
    <property type="entry name" value="Multidrug efflux transporter AcrB TolC docking domain, DN and DC subdomains"/>
    <property type="match status" value="2"/>
</dbReference>